<organism evidence="2 3">
    <name type="scientific">Spirosoma validum</name>
    <dbReference type="NCBI Taxonomy" id="2771355"/>
    <lineage>
        <taxon>Bacteria</taxon>
        <taxon>Pseudomonadati</taxon>
        <taxon>Bacteroidota</taxon>
        <taxon>Cytophagia</taxon>
        <taxon>Cytophagales</taxon>
        <taxon>Cytophagaceae</taxon>
        <taxon>Spirosoma</taxon>
    </lineage>
</organism>
<name>A0A927AY64_9BACT</name>
<dbReference type="GO" id="GO:0004519">
    <property type="term" value="F:endonuclease activity"/>
    <property type="evidence" value="ECO:0007669"/>
    <property type="project" value="UniProtKB-KW"/>
</dbReference>
<dbReference type="InterPro" id="IPR044929">
    <property type="entry name" value="DNA/RNA_non-sp_Endonuclease_sf"/>
</dbReference>
<sequence>MTRSTHSLSFNNPTGIANWYSWHLSAAWKGSATRYAGNFIPETLLSSGLYVARHADYTNTGFDRGHLYSSDDRDSTAFVDWTTYKRFDTADVEARKDAYQRLTRTKQGSEVVVNGKRIGFPEL</sequence>
<comment type="caution">
    <text evidence="2">The sequence shown here is derived from an EMBL/GenBank/DDBJ whole genome shotgun (WGS) entry which is preliminary data.</text>
</comment>
<accession>A0A927AY64</accession>
<dbReference type="Gene3D" id="3.40.570.10">
    <property type="entry name" value="Extracellular Endonuclease, subunit A"/>
    <property type="match status" value="1"/>
</dbReference>
<keyword evidence="2" id="KW-0255">Endonuclease</keyword>
<proteinExistence type="predicted"/>
<reference evidence="2" key="1">
    <citation type="submission" date="2020-09" db="EMBL/GenBank/DDBJ databases">
        <authorList>
            <person name="Kim M.K."/>
        </authorList>
    </citation>
    <scope>NUCLEOTIDE SEQUENCE</scope>
    <source>
        <strain evidence="2">BT704</strain>
    </source>
</reference>
<keyword evidence="2" id="KW-0540">Nuclease</keyword>
<feature type="domain" description="DNA/RNA non-specific endonuclease/pyrophosphatase/phosphodiesterase" evidence="1">
    <location>
        <begin position="3"/>
        <end position="84"/>
    </location>
</feature>
<keyword evidence="3" id="KW-1185">Reference proteome</keyword>
<dbReference type="Pfam" id="PF01223">
    <property type="entry name" value="Endonuclease_NS"/>
    <property type="match status" value="1"/>
</dbReference>
<dbReference type="InterPro" id="IPR044925">
    <property type="entry name" value="His-Me_finger_sf"/>
</dbReference>
<keyword evidence="2" id="KW-0378">Hydrolase</keyword>
<protein>
    <submittedName>
        <fullName evidence="2">DNA/RNA non-specific endonuclease</fullName>
    </submittedName>
</protein>
<evidence type="ECO:0000313" key="3">
    <source>
        <dbReference type="Proteomes" id="UP000653797"/>
    </source>
</evidence>
<evidence type="ECO:0000313" key="2">
    <source>
        <dbReference type="EMBL" id="MBD2751923.1"/>
    </source>
</evidence>
<gene>
    <name evidence="2" type="ORF">IC230_03400</name>
</gene>
<dbReference type="GO" id="GO:0046872">
    <property type="term" value="F:metal ion binding"/>
    <property type="evidence" value="ECO:0007669"/>
    <property type="project" value="InterPro"/>
</dbReference>
<dbReference type="Proteomes" id="UP000653797">
    <property type="component" value="Unassembled WGS sequence"/>
</dbReference>
<dbReference type="EMBL" id="JACXAA010000001">
    <property type="protein sequence ID" value="MBD2751923.1"/>
    <property type="molecule type" value="Genomic_DNA"/>
</dbReference>
<dbReference type="GO" id="GO:0003676">
    <property type="term" value="F:nucleic acid binding"/>
    <property type="evidence" value="ECO:0007669"/>
    <property type="project" value="InterPro"/>
</dbReference>
<dbReference type="InterPro" id="IPR001604">
    <property type="entry name" value="Endo_G_ENPP1-like_dom"/>
</dbReference>
<dbReference type="GO" id="GO:0016787">
    <property type="term" value="F:hydrolase activity"/>
    <property type="evidence" value="ECO:0007669"/>
    <property type="project" value="InterPro"/>
</dbReference>
<evidence type="ECO:0000259" key="1">
    <source>
        <dbReference type="Pfam" id="PF01223"/>
    </source>
</evidence>
<dbReference type="SUPFAM" id="SSF54060">
    <property type="entry name" value="His-Me finger endonucleases"/>
    <property type="match status" value="1"/>
</dbReference>
<dbReference type="AlphaFoldDB" id="A0A927AY64"/>